<gene>
    <name evidence="2" type="ORF">SAMN06275492_1581</name>
</gene>
<feature type="region of interest" description="Disordered" evidence="1">
    <location>
        <begin position="119"/>
        <end position="148"/>
    </location>
</feature>
<dbReference type="STRING" id="561720.SAMN06275492_1581"/>
<protein>
    <recommendedName>
        <fullName evidence="4">Essential protein Yae1, N terminal</fullName>
    </recommendedName>
</protein>
<dbReference type="AlphaFoldDB" id="A0A1X7LD51"/>
<dbReference type="EMBL" id="FXBB01000058">
    <property type="protein sequence ID" value="SMG51771.1"/>
    <property type="molecule type" value="Genomic_DNA"/>
</dbReference>
<feature type="compositionally biased region" description="Basic and acidic residues" evidence="1">
    <location>
        <begin position="130"/>
        <end position="148"/>
    </location>
</feature>
<proteinExistence type="predicted"/>
<reference evidence="3" key="1">
    <citation type="submission" date="2017-04" db="EMBL/GenBank/DDBJ databases">
        <authorList>
            <person name="Varghese N."/>
            <person name="Submissions S."/>
        </authorList>
    </citation>
    <scope>NUCLEOTIDE SEQUENCE [LARGE SCALE GENOMIC DNA]</scope>
    <source>
        <strain evidence="3">USBA 82</strain>
    </source>
</reference>
<sequence length="195" mass="22965">RYFLMDEGRYDDSRLQMPRNLVAALIRMENSRSHQDLRLVIRELIDWLQLPEHTKIRRSFTVFLRGVLLPKRIPDKDFSTYEDLLEVDTMLAEKVRDWTRAWEKEGLRKGIHRGRREGLERGLQRGIKQGKQEGRQEGRQQGKQEGRQEGVIQAVIKMLEKNTDPQTISNLLDLPLEKVKDISDNREVYAAELES</sequence>
<evidence type="ECO:0008006" key="4">
    <source>
        <dbReference type="Google" id="ProtNLM"/>
    </source>
</evidence>
<organism evidence="2 3">
    <name type="scientific">Dethiosulfovibrio salsuginis</name>
    <dbReference type="NCBI Taxonomy" id="561720"/>
    <lineage>
        <taxon>Bacteria</taxon>
        <taxon>Thermotogati</taxon>
        <taxon>Synergistota</taxon>
        <taxon>Synergistia</taxon>
        <taxon>Synergistales</taxon>
        <taxon>Dethiosulfovibrionaceae</taxon>
        <taxon>Dethiosulfovibrio</taxon>
    </lineage>
</organism>
<keyword evidence="3" id="KW-1185">Reference proteome</keyword>
<feature type="non-terminal residue" evidence="2">
    <location>
        <position position="1"/>
    </location>
</feature>
<evidence type="ECO:0000313" key="3">
    <source>
        <dbReference type="Proteomes" id="UP000193355"/>
    </source>
</evidence>
<accession>A0A1X7LD51</accession>
<dbReference type="Proteomes" id="UP000193355">
    <property type="component" value="Unassembled WGS sequence"/>
</dbReference>
<evidence type="ECO:0000256" key="1">
    <source>
        <dbReference type="SAM" id="MobiDB-lite"/>
    </source>
</evidence>
<evidence type="ECO:0000313" key="2">
    <source>
        <dbReference type="EMBL" id="SMG51771.1"/>
    </source>
</evidence>
<name>A0A1X7LD51_9BACT</name>